<accession>A0A8S5T7L0</accession>
<sequence length="84" mass="9223">MESDSIDAEIKATLEAKLNYDNACIDLGLIGKKNALGGEDAVTGVFVLQRASSLDNYATWTTISNFRLTGQLPSTFLFRDYTIE</sequence>
<organism evidence="1">
    <name type="scientific">Siphoviridae sp. ctxMM9</name>
    <dbReference type="NCBI Taxonomy" id="2827973"/>
    <lineage>
        <taxon>Viruses</taxon>
        <taxon>Duplodnaviria</taxon>
        <taxon>Heunggongvirae</taxon>
        <taxon>Uroviricota</taxon>
        <taxon>Caudoviricetes</taxon>
    </lineage>
</organism>
<dbReference type="EMBL" id="BK032759">
    <property type="protein sequence ID" value="DAF58754.1"/>
    <property type="molecule type" value="Genomic_DNA"/>
</dbReference>
<evidence type="ECO:0000313" key="1">
    <source>
        <dbReference type="EMBL" id="DAF58754.1"/>
    </source>
</evidence>
<proteinExistence type="predicted"/>
<protein>
    <submittedName>
        <fullName evidence="1">Uncharacterized protein</fullName>
    </submittedName>
</protein>
<reference evidence="1" key="1">
    <citation type="journal article" date="2021" name="Proc. Natl. Acad. Sci. U.S.A.">
        <title>A Catalog of Tens of Thousands of Viruses from Human Metagenomes Reveals Hidden Associations with Chronic Diseases.</title>
        <authorList>
            <person name="Tisza M.J."/>
            <person name="Buck C.B."/>
        </authorList>
    </citation>
    <scope>NUCLEOTIDE SEQUENCE</scope>
    <source>
        <strain evidence="1">CtxMM9</strain>
    </source>
</reference>
<name>A0A8S5T7L0_9CAUD</name>